<evidence type="ECO:0000256" key="12">
    <source>
        <dbReference type="SAM" id="Phobius"/>
    </source>
</evidence>
<dbReference type="InterPro" id="IPR040445">
    <property type="entry name" value="Kir_TM"/>
</dbReference>
<comment type="similarity">
    <text evidence="11">Belongs to the inward rectifier-type potassium channel (TC 1.A.2.1) family.</text>
</comment>
<evidence type="ECO:0000256" key="4">
    <source>
        <dbReference type="ARBA" id="ARBA00022692"/>
    </source>
</evidence>
<feature type="transmembrane region" description="Helical" evidence="12">
    <location>
        <begin position="481"/>
        <end position="504"/>
    </location>
</feature>
<evidence type="ECO:0000256" key="7">
    <source>
        <dbReference type="ARBA" id="ARBA00022989"/>
    </source>
</evidence>
<reference evidence="15 16" key="1">
    <citation type="submission" date="2022-01" db="EMBL/GenBank/DDBJ databases">
        <title>A chromosomal length assembly of Cordylochernes scorpioides.</title>
        <authorList>
            <person name="Zeh D."/>
            <person name="Zeh J."/>
        </authorList>
    </citation>
    <scope>NUCLEOTIDE SEQUENCE [LARGE SCALE GENOMIC DNA]</scope>
    <source>
        <strain evidence="15">IN4F17</strain>
        <tissue evidence="15">Whole Body</tissue>
    </source>
</reference>
<keyword evidence="16" id="KW-1185">Reference proteome</keyword>
<dbReference type="Gene3D" id="2.60.40.1400">
    <property type="entry name" value="G protein-activated inward rectifier potassium channel 1"/>
    <property type="match status" value="2"/>
</dbReference>
<dbReference type="PANTHER" id="PTHR11767">
    <property type="entry name" value="INWARD RECTIFIER POTASSIUM CHANNEL"/>
    <property type="match status" value="1"/>
</dbReference>
<evidence type="ECO:0000256" key="10">
    <source>
        <dbReference type="ARBA" id="ARBA00023303"/>
    </source>
</evidence>
<dbReference type="Pfam" id="PF01007">
    <property type="entry name" value="IRK"/>
    <property type="match status" value="2"/>
</dbReference>
<dbReference type="Gene3D" id="1.10.287.70">
    <property type="match status" value="2"/>
</dbReference>
<keyword evidence="10 11" id="KW-0407">Ion channel</keyword>
<keyword evidence="3 11" id="KW-0633">Potassium transport</keyword>
<evidence type="ECO:0000256" key="8">
    <source>
        <dbReference type="ARBA" id="ARBA00023065"/>
    </source>
</evidence>
<keyword evidence="5 11" id="KW-0851">Voltage-gated channel</keyword>
<dbReference type="InterPro" id="IPR041647">
    <property type="entry name" value="IRK_C"/>
</dbReference>
<evidence type="ECO:0000256" key="1">
    <source>
        <dbReference type="ARBA" id="ARBA00004141"/>
    </source>
</evidence>
<keyword evidence="8 11" id="KW-0406">Ion transport</keyword>
<feature type="domain" description="Potassium channel inwardly rectifying transmembrane" evidence="13">
    <location>
        <begin position="372"/>
        <end position="509"/>
    </location>
</feature>
<dbReference type="PRINTS" id="PR01320">
    <property type="entry name" value="KIRCHANNEL"/>
</dbReference>
<dbReference type="PANTHER" id="PTHR11767:SF102">
    <property type="entry name" value="INWARDLY RECTIFYING POTASSIUM CHANNEL 1, ISOFORM F"/>
    <property type="match status" value="1"/>
</dbReference>
<accession>A0ABY6L9C4</accession>
<dbReference type="SUPFAM" id="SSF81324">
    <property type="entry name" value="Voltage-gated potassium channels"/>
    <property type="match status" value="2"/>
</dbReference>
<name>A0ABY6L9C4_9ARAC</name>
<feature type="transmembrane region" description="Helical" evidence="12">
    <location>
        <begin position="406"/>
        <end position="427"/>
    </location>
</feature>
<gene>
    <name evidence="15" type="ORF">LAZ67_14000889</name>
</gene>
<evidence type="ECO:0000256" key="2">
    <source>
        <dbReference type="ARBA" id="ARBA00022448"/>
    </source>
</evidence>
<keyword evidence="4 11" id="KW-0812">Transmembrane</keyword>
<feature type="transmembrane region" description="Helical" evidence="12">
    <location>
        <begin position="91"/>
        <end position="115"/>
    </location>
</feature>
<feature type="domain" description="Inward rectifier potassium channel C-terminal" evidence="14">
    <location>
        <begin position="523"/>
        <end position="664"/>
    </location>
</feature>
<evidence type="ECO:0000256" key="9">
    <source>
        <dbReference type="ARBA" id="ARBA00023136"/>
    </source>
</evidence>
<sequence length="666" mass="77654">MKDIFSKILEKRWRWLLLIFLLAHISTWLGFSLLWFLVILINGDLGHLDDRSWEPCIVSVNSFYSFLLWSVESQHTIGYGYRILSDRCPQGFLVLFLESTFDVLIHCITVSIFFAKLMRPQRRDLSIEFSEKCVICLRDGKLCLLLRMANLKKSNLIDVKVNAFLVKTRYTYEGEEIPFHHDPLILRIDQKPSAFPLTACHEIVPSSPLYDLSSQHLRDTVSEILVTLTATDSSSGCSCETSTSYLPDKILWGYRFTKMISMKEDKIIFDMTYLNDIHRDGTPECSAIEMEDRGKFHRSIGRLSRQNLTPSTEAASLRRRSIDTVYFDRRGVLCFYGSISYRKIFHLEDDWSTSRADFVRLLPPHPPKIVDQNGVVQIHRKGAWGKWRKIRYFFSIMLELRWRWHLLIFLLAYLGSWLGFAMLWFIVLHFHGDLGHLDDPSWNHCIINVNSFYSVLLFSVETQHTIGYSYRYPSDKCPEGFIIIFLQSILGVLIQCITVSVLYAKMTRPQGRAHSIEFSKRCKSKLIGVQVNAHLLKTRYTEEGEEIPFYQRLLILKTDEKPRVYPLTACHEIGPSSPLYDLSRQHLRDMYFEVLVMLTATDSASGHSFEALASYLTENILWGYRFCKMISIDKDKIYADMKYFNEVYRVATPKCSAMELEDRQRK</sequence>
<keyword evidence="6 11" id="KW-0630">Potassium</keyword>
<dbReference type="InterPro" id="IPR013518">
    <property type="entry name" value="K_chnl_inward-rec_Kir_cyto"/>
</dbReference>
<protein>
    <submittedName>
        <fullName evidence="15">KCNJ6</fullName>
    </submittedName>
</protein>
<comment type="subcellular location">
    <subcellularLocation>
        <location evidence="1 11">Membrane</location>
        <topology evidence="1 11">Multi-pass membrane protein</topology>
    </subcellularLocation>
</comment>
<dbReference type="InterPro" id="IPR016449">
    <property type="entry name" value="K_chnl_inward-rec_Kir"/>
</dbReference>
<dbReference type="SUPFAM" id="SSF81296">
    <property type="entry name" value="E set domains"/>
    <property type="match status" value="2"/>
</dbReference>
<evidence type="ECO:0000313" key="16">
    <source>
        <dbReference type="Proteomes" id="UP001235939"/>
    </source>
</evidence>
<feature type="domain" description="Inward rectifier potassium channel C-terminal" evidence="14">
    <location>
        <begin position="127"/>
        <end position="292"/>
    </location>
</feature>
<dbReference type="EMBL" id="CP092876">
    <property type="protein sequence ID" value="UYV76513.1"/>
    <property type="molecule type" value="Genomic_DNA"/>
</dbReference>
<evidence type="ECO:0000256" key="6">
    <source>
        <dbReference type="ARBA" id="ARBA00022958"/>
    </source>
</evidence>
<feature type="transmembrane region" description="Helical" evidence="12">
    <location>
        <begin position="15"/>
        <end position="41"/>
    </location>
</feature>
<feature type="domain" description="Potassium channel inwardly rectifying transmembrane" evidence="13">
    <location>
        <begin position="1"/>
        <end position="120"/>
    </location>
</feature>
<evidence type="ECO:0000256" key="3">
    <source>
        <dbReference type="ARBA" id="ARBA00022538"/>
    </source>
</evidence>
<keyword evidence="2 11" id="KW-0813">Transport</keyword>
<evidence type="ECO:0000259" key="13">
    <source>
        <dbReference type="Pfam" id="PF01007"/>
    </source>
</evidence>
<feature type="non-terminal residue" evidence="15">
    <location>
        <position position="1"/>
    </location>
</feature>
<keyword evidence="7 12" id="KW-1133">Transmembrane helix</keyword>
<evidence type="ECO:0000259" key="14">
    <source>
        <dbReference type="Pfam" id="PF17655"/>
    </source>
</evidence>
<dbReference type="Pfam" id="PF17655">
    <property type="entry name" value="IRK_C"/>
    <property type="match status" value="2"/>
</dbReference>
<evidence type="ECO:0000256" key="5">
    <source>
        <dbReference type="ARBA" id="ARBA00022882"/>
    </source>
</evidence>
<dbReference type="InterPro" id="IPR014756">
    <property type="entry name" value="Ig_E-set"/>
</dbReference>
<organism evidence="15 16">
    <name type="scientific">Cordylochernes scorpioides</name>
    <dbReference type="NCBI Taxonomy" id="51811"/>
    <lineage>
        <taxon>Eukaryota</taxon>
        <taxon>Metazoa</taxon>
        <taxon>Ecdysozoa</taxon>
        <taxon>Arthropoda</taxon>
        <taxon>Chelicerata</taxon>
        <taxon>Arachnida</taxon>
        <taxon>Pseudoscorpiones</taxon>
        <taxon>Cheliferoidea</taxon>
        <taxon>Chernetidae</taxon>
        <taxon>Cordylochernes</taxon>
    </lineage>
</organism>
<evidence type="ECO:0000256" key="11">
    <source>
        <dbReference type="RuleBase" id="RU003822"/>
    </source>
</evidence>
<dbReference type="Proteomes" id="UP001235939">
    <property type="component" value="Chromosome 14"/>
</dbReference>
<keyword evidence="9 12" id="KW-0472">Membrane</keyword>
<proteinExistence type="inferred from homology"/>
<evidence type="ECO:0000313" key="15">
    <source>
        <dbReference type="EMBL" id="UYV76513.1"/>
    </source>
</evidence>